<dbReference type="Pfam" id="PF07209">
    <property type="entry name" value="DUF1415"/>
    <property type="match status" value="1"/>
</dbReference>
<keyword evidence="2" id="KW-1185">Reference proteome</keyword>
<dbReference type="AlphaFoldDB" id="A0A317CLR1"/>
<dbReference type="InterPro" id="IPR009858">
    <property type="entry name" value="DUF1415"/>
</dbReference>
<accession>A0A317CLR1</accession>
<organism evidence="1 2">
    <name type="scientific">Leucothrix pacifica</name>
    <dbReference type="NCBI Taxonomy" id="1247513"/>
    <lineage>
        <taxon>Bacteria</taxon>
        <taxon>Pseudomonadati</taxon>
        <taxon>Pseudomonadota</taxon>
        <taxon>Gammaproteobacteria</taxon>
        <taxon>Thiotrichales</taxon>
        <taxon>Thiotrichaceae</taxon>
        <taxon>Leucothrix</taxon>
    </lineage>
</organism>
<dbReference type="EMBL" id="QGKM01000013">
    <property type="protein sequence ID" value="PWQ99147.1"/>
    <property type="molecule type" value="Genomic_DNA"/>
</dbReference>
<evidence type="ECO:0000313" key="2">
    <source>
        <dbReference type="Proteomes" id="UP000245539"/>
    </source>
</evidence>
<protein>
    <submittedName>
        <fullName evidence="1">DUF1415 domain-containing protein</fullName>
    </submittedName>
</protein>
<gene>
    <name evidence="1" type="ORF">DKW60_06855</name>
</gene>
<evidence type="ECO:0000313" key="1">
    <source>
        <dbReference type="EMBL" id="PWQ99147.1"/>
    </source>
</evidence>
<sequence length="185" mass="21424">MNHTPPETLIQHSRNWLENVVIAHNFCPFAKREFINNTIHFDVIPHSDTEACLESLIVACEQLDNNQNIETSLLILPNGFNDFEQYLDLLEYADRLLEAQNYEGIYQVASFHPDYCFDNATPDDPANYTNRSPYPMLHLLREASIERALEHISDPEAIPETNIKIAEQLGIETLRQQFENCFKDD</sequence>
<dbReference type="Proteomes" id="UP000245539">
    <property type="component" value="Unassembled WGS sequence"/>
</dbReference>
<proteinExistence type="predicted"/>
<name>A0A317CLR1_9GAMM</name>
<dbReference type="RefSeq" id="WP_109836908.1">
    <property type="nucleotide sequence ID" value="NZ_QGKM01000013.1"/>
</dbReference>
<dbReference type="OrthoDB" id="277390at2"/>
<comment type="caution">
    <text evidence="1">The sequence shown here is derived from an EMBL/GenBank/DDBJ whole genome shotgun (WGS) entry which is preliminary data.</text>
</comment>
<reference evidence="1 2" key="1">
    <citation type="submission" date="2018-05" db="EMBL/GenBank/DDBJ databases">
        <title>Leucothrix arctica sp. nov., isolated from Arctic seawater.</title>
        <authorList>
            <person name="Choi A."/>
            <person name="Baek K."/>
        </authorList>
    </citation>
    <scope>NUCLEOTIDE SEQUENCE [LARGE SCALE GENOMIC DNA]</scope>
    <source>
        <strain evidence="1 2">JCM 18388</strain>
    </source>
</reference>